<evidence type="ECO:0000313" key="3">
    <source>
        <dbReference type="Proteomes" id="UP000813461"/>
    </source>
</evidence>
<protein>
    <submittedName>
        <fullName evidence="2">Carboxylesteras-like protein</fullName>
    </submittedName>
</protein>
<dbReference type="Proteomes" id="UP000813461">
    <property type="component" value="Unassembled WGS sequence"/>
</dbReference>
<dbReference type="Gene3D" id="3.40.50.1820">
    <property type="entry name" value="alpha/beta hydrolase"/>
    <property type="match status" value="1"/>
</dbReference>
<feature type="domain" description="Carboxylesterase type B" evidence="1">
    <location>
        <begin position="10"/>
        <end position="479"/>
    </location>
</feature>
<dbReference type="EMBL" id="JAGMVJ010000032">
    <property type="protein sequence ID" value="KAH7068451.1"/>
    <property type="molecule type" value="Genomic_DNA"/>
</dbReference>
<organism evidence="2 3">
    <name type="scientific">Paraphoma chrysanthemicola</name>
    <dbReference type="NCBI Taxonomy" id="798071"/>
    <lineage>
        <taxon>Eukaryota</taxon>
        <taxon>Fungi</taxon>
        <taxon>Dikarya</taxon>
        <taxon>Ascomycota</taxon>
        <taxon>Pezizomycotina</taxon>
        <taxon>Dothideomycetes</taxon>
        <taxon>Pleosporomycetidae</taxon>
        <taxon>Pleosporales</taxon>
        <taxon>Pleosporineae</taxon>
        <taxon>Phaeosphaeriaceae</taxon>
        <taxon>Paraphoma</taxon>
    </lineage>
</organism>
<keyword evidence="3" id="KW-1185">Reference proteome</keyword>
<dbReference type="PANTHER" id="PTHR43142:SF11">
    <property type="entry name" value="CARBOXYLIC ESTER HYDROLASE"/>
    <property type="match status" value="1"/>
</dbReference>
<dbReference type="OrthoDB" id="3200163at2759"/>
<gene>
    <name evidence="2" type="ORF">FB567DRAFT_555331</name>
</gene>
<reference evidence="2" key="1">
    <citation type="journal article" date="2021" name="Nat. Commun.">
        <title>Genetic determinants of endophytism in the Arabidopsis root mycobiome.</title>
        <authorList>
            <person name="Mesny F."/>
            <person name="Miyauchi S."/>
            <person name="Thiergart T."/>
            <person name="Pickel B."/>
            <person name="Atanasova L."/>
            <person name="Karlsson M."/>
            <person name="Huettel B."/>
            <person name="Barry K.W."/>
            <person name="Haridas S."/>
            <person name="Chen C."/>
            <person name="Bauer D."/>
            <person name="Andreopoulos W."/>
            <person name="Pangilinan J."/>
            <person name="LaButti K."/>
            <person name="Riley R."/>
            <person name="Lipzen A."/>
            <person name="Clum A."/>
            <person name="Drula E."/>
            <person name="Henrissat B."/>
            <person name="Kohler A."/>
            <person name="Grigoriev I.V."/>
            <person name="Martin F.M."/>
            <person name="Hacquard S."/>
        </authorList>
    </citation>
    <scope>NUCLEOTIDE SEQUENCE</scope>
    <source>
        <strain evidence="2">MPI-SDFR-AT-0120</strain>
    </source>
</reference>
<comment type="caution">
    <text evidence="2">The sequence shown here is derived from an EMBL/GenBank/DDBJ whole genome shotgun (WGS) entry which is preliminary data.</text>
</comment>
<accession>A0A8K0QU19</accession>
<proteinExistence type="predicted"/>
<dbReference type="SUPFAM" id="SSF53474">
    <property type="entry name" value="alpha/beta-Hydrolases"/>
    <property type="match status" value="1"/>
</dbReference>
<dbReference type="InterPro" id="IPR002018">
    <property type="entry name" value="CarbesteraseB"/>
</dbReference>
<sequence>MSASLHHPRLGELKGNLKNGTAQFLGLRYATLKNRLAAAELAETPASGATDATNYGPPPVSPVGAINHEFGFIQHTLPVPEVPAHSDIDGLNLNITVPLTSEGKIDTAAKLPVYVFIHGGGFAVGSSWYPQYDPAALVKLSAELGKPVIGVTINYRLGVAGFLTSKELRAAGYRPNNGLHDQRTALRWIRNNIGGFGGDPEEITTAGESAGGVSTTLLLCSEEPQMKRCFSTGGAILLFAPLPLEAAEASYTKVIESLGLSTNSPEARIHALLNGPHDDLWQKVPMNVPLSPVMDGETVPGHPDFATVSSLEDSPKFAMPGRKWCSSLMIGDSQLDANIVAYMGLDARNPGIARQFCDSVQKSLSSHPQAAEELLSAYGITPTTNDDDALLFILRFASEISFYAPARAFAQGWPKKFYLYHFNEGIPWPGRFQGEAGHILDVVYLFQNFNEFLNDAQKQVAKAYAEDFIKFVNGEDPWQPVQRGRMGARVYGPSSGGVSAKYVDSDDPKEVGRHERVLKLGEMVGFDKLLATFQDFFQGH</sequence>
<dbReference type="AlphaFoldDB" id="A0A8K0QU19"/>
<dbReference type="PANTHER" id="PTHR43142">
    <property type="entry name" value="CARBOXYLIC ESTER HYDROLASE"/>
    <property type="match status" value="1"/>
</dbReference>
<dbReference type="InterPro" id="IPR029058">
    <property type="entry name" value="AB_hydrolase_fold"/>
</dbReference>
<dbReference type="Pfam" id="PF00135">
    <property type="entry name" value="COesterase"/>
    <property type="match status" value="1"/>
</dbReference>
<evidence type="ECO:0000313" key="2">
    <source>
        <dbReference type="EMBL" id="KAH7068451.1"/>
    </source>
</evidence>
<name>A0A8K0QU19_9PLEO</name>
<evidence type="ECO:0000259" key="1">
    <source>
        <dbReference type="Pfam" id="PF00135"/>
    </source>
</evidence>